<proteinExistence type="predicted"/>
<dbReference type="SUPFAM" id="SSF47413">
    <property type="entry name" value="lambda repressor-like DNA-binding domains"/>
    <property type="match status" value="1"/>
</dbReference>
<dbReference type="PROSITE" id="PS50943">
    <property type="entry name" value="HTH_CROC1"/>
    <property type="match status" value="1"/>
</dbReference>
<dbReference type="InterPro" id="IPR010982">
    <property type="entry name" value="Lambda_DNA-bd_dom_sf"/>
</dbReference>
<reference evidence="5 6" key="1">
    <citation type="submission" date="2021-03" db="EMBL/GenBank/DDBJ databases">
        <title>Genomic Encyclopedia of Type Strains, Phase IV (KMG-IV): sequencing the most valuable type-strain genomes for metagenomic binning, comparative biology and taxonomic classification.</title>
        <authorList>
            <person name="Goeker M."/>
        </authorList>
    </citation>
    <scope>NUCLEOTIDE SEQUENCE [LARGE SCALE GENOMIC DNA]</scope>
    <source>
        <strain evidence="5 6">DSM 14349</strain>
    </source>
</reference>
<dbReference type="InterPro" id="IPR013096">
    <property type="entry name" value="Cupin_2"/>
</dbReference>
<accession>A0ABS4FXE1</accession>
<evidence type="ECO:0000313" key="6">
    <source>
        <dbReference type="Proteomes" id="UP001519272"/>
    </source>
</evidence>
<evidence type="ECO:0000259" key="4">
    <source>
        <dbReference type="PROSITE" id="PS50943"/>
    </source>
</evidence>
<dbReference type="CDD" id="cd02209">
    <property type="entry name" value="cupin_XRE_C"/>
    <property type="match status" value="1"/>
</dbReference>
<dbReference type="PANTHER" id="PTHR46797:SF23">
    <property type="entry name" value="HTH-TYPE TRANSCRIPTIONAL REGULATOR SUTR"/>
    <property type="match status" value="1"/>
</dbReference>
<sequence>MQPPMLTIGERLKEIRTMRNLTLDEVSKLTDVSKPMLGQIERGQSSPTITTLWKIAVGLKIPLSSLFEEKEEEYHIVDVPSQEPIIENDGRMRAFPIFSFDPTRNVEIYYIELEPQCQHTSKKHLDGVEEYVFVVKGSLEMVVSTQKLILKEKQALRFHANVHHAYNNPFEEPCIIYNMVFYPKG</sequence>
<evidence type="ECO:0000256" key="3">
    <source>
        <dbReference type="ARBA" id="ARBA00023163"/>
    </source>
</evidence>
<comment type="caution">
    <text evidence="5">The sequence shown here is derived from an EMBL/GenBank/DDBJ whole genome shotgun (WGS) entry which is preliminary data.</text>
</comment>
<dbReference type="EMBL" id="JAGGKG010000021">
    <property type="protein sequence ID" value="MBP1907003.1"/>
    <property type="molecule type" value="Genomic_DNA"/>
</dbReference>
<name>A0ABS4FXE1_9BACL</name>
<organism evidence="5 6">
    <name type="scientific">Paenibacillus turicensis</name>
    <dbReference type="NCBI Taxonomy" id="160487"/>
    <lineage>
        <taxon>Bacteria</taxon>
        <taxon>Bacillati</taxon>
        <taxon>Bacillota</taxon>
        <taxon>Bacilli</taxon>
        <taxon>Bacillales</taxon>
        <taxon>Paenibacillaceae</taxon>
        <taxon>Paenibacillus</taxon>
    </lineage>
</organism>
<gene>
    <name evidence="5" type="ORF">J2Z32_003668</name>
</gene>
<keyword evidence="2" id="KW-0238">DNA-binding</keyword>
<evidence type="ECO:0000256" key="1">
    <source>
        <dbReference type="ARBA" id="ARBA00023015"/>
    </source>
</evidence>
<dbReference type="InterPro" id="IPR014710">
    <property type="entry name" value="RmlC-like_jellyroll"/>
</dbReference>
<dbReference type="Pfam" id="PF01381">
    <property type="entry name" value="HTH_3"/>
    <property type="match status" value="1"/>
</dbReference>
<dbReference type="PANTHER" id="PTHR46797">
    <property type="entry name" value="HTH-TYPE TRANSCRIPTIONAL REGULATOR"/>
    <property type="match status" value="1"/>
</dbReference>
<dbReference type="CDD" id="cd00093">
    <property type="entry name" value="HTH_XRE"/>
    <property type="match status" value="1"/>
</dbReference>
<dbReference type="Pfam" id="PF07883">
    <property type="entry name" value="Cupin_2"/>
    <property type="match status" value="1"/>
</dbReference>
<evidence type="ECO:0000256" key="2">
    <source>
        <dbReference type="ARBA" id="ARBA00023125"/>
    </source>
</evidence>
<dbReference type="Proteomes" id="UP001519272">
    <property type="component" value="Unassembled WGS sequence"/>
</dbReference>
<dbReference type="InterPro" id="IPR050807">
    <property type="entry name" value="TransReg_Diox_bact_type"/>
</dbReference>
<dbReference type="InterPro" id="IPR001387">
    <property type="entry name" value="Cro/C1-type_HTH"/>
</dbReference>
<dbReference type="SMART" id="SM00530">
    <property type="entry name" value="HTH_XRE"/>
    <property type="match status" value="1"/>
</dbReference>
<dbReference type="InterPro" id="IPR011051">
    <property type="entry name" value="RmlC_Cupin_sf"/>
</dbReference>
<dbReference type="SUPFAM" id="SSF51182">
    <property type="entry name" value="RmlC-like cupins"/>
    <property type="match status" value="1"/>
</dbReference>
<protein>
    <submittedName>
        <fullName evidence="5">Transcriptional regulator with XRE-family HTH domain</fullName>
    </submittedName>
</protein>
<dbReference type="RefSeq" id="WP_210090594.1">
    <property type="nucleotide sequence ID" value="NZ_JAGGKG010000021.1"/>
</dbReference>
<keyword evidence="1" id="KW-0805">Transcription regulation</keyword>
<keyword evidence="6" id="KW-1185">Reference proteome</keyword>
<evidence type="ECO:0000313" key="5">
    <source>
        <dbReference type="EMBL" id="MBP1907003.1"/>
    </source>
</evidence>
<feature type="domain" description="HTH cro/C1-type" evidence="4">
    <location>
        <begin position="12"/>
        <end position="66"/>
    </location>
</feature>
<dbReference type="Gene3D" id="2.60.120.10">
    <property type="entry name" value="Jelly Rolls"/>
    <property type="match status" value="1"/>
</dbReference>
<keyword evidence="3" id="KW-0804">Transcription</keyword>
<dbReference type="Gene3D" id="1.10.260.40">
    <property type="entry name" value="lambda repressor-like DNA-binding domains"/>
    <property type="match status" value="1"/>
</dbReference>